<dbReference type="InterPro" id="IPR018785">
    <property type="entry name" value="CDPF1_dom"/>
</dbReference>
<evidence type="ECO:0000259" key="3">
    <source>
        <dbReference type="Pfam" id="PF10170"/>
    </source>
</evidence>
<name>A0A7J8JCR9_ROUAE</name>
<reference evidence="4 5" key="1">
    <citation type="journal article" date="2020" name="Nature">
        <title>Six reference-quality genomes reveal evolution of bat adaptations.</title>
        <authorList>
            <person name="Jebb D."/>
            <person name="Huang Z."/>
            <person name="Pippel M."/>
            <person name="Hughes G.M."/>
            <person name="Lavrichenko K."/>
            <person name="Devanna P."/>
            <person name="Winkler S."/>
            <person name="Jermiin L.S."/>
            <person name="Skirmuntt E.C."/>
            <person name="Katzourakis A."/>
            <person name="Burkitt-Gray L."/>
            <person name="Ray D.A."/>
            <person name="Sullivan K.A.M."/>
            <person name="Roscito J.G."/>
            <person name="Kirilenko B.M."/>
            <person name="Davalos L.M."/>
            <person name="Corthals A.P."/>
            <person name="Power M.L."/>
            <person name="Jones G."/>
            <person name="Ransome R.D."/>
            <person name="Dechmann D.K.N."/>
            <person name="Locatelli A.G."/>
            <person name="Puechmaille S.J."/>
            <person name="Fedrigo O."/>
            <person name="Jarvis E.D."/>
            <person name="Hiller M."/>
            <person name="Vernes S.C."/>
            <person name="Myers E.W."/>
            <person name="Teeling E.C."/>
        </authorList>
    </citation>
    <scope>NUCLEOTIDE SEQUENCE [LARGE SCALE GENOMIC DNA]</scope>
    <source>
        <strain evidence="4">MRouAeg1</strain>
        <tissue evidence="4">Muscle</tissue>
    </source>
</reference>
<gene>
    <name evidence="4" type="ORF">HJG63_002618</name>
</gene>
<evidence type="ECO:0000313" key="5">
    <source>
        <dbReference type="Proteomes" id="UP000593571"/>
    </source>
</evidence>
<dbReference type="InterPro" id="IPR042426">
    <property type="entry name" value="CDPF1"/>
</dbReference>
<evidence type="ECO:0000256" key="1">
    <source>
        <dbReference type="ARBA" id="ARBA00007917"/>
    </source>
</evidence>
<comment type="caution">
    <text evidence="4">The sequence shown here is derived from an EMBL/GenBank/DDBJ whole genome shotgun (WGS) entry which is preliminary data.</text>
</comment>
<dbReference type="PANTHER" id="PTHR31849">
    <property type="entry name" value="CYSTEINE-RICH PDF MOTIF DOMAIN-CONTAINING PROTEIN 1"/>
    <property type="match status" value="1"/>
</dbReference>
<sequence>MACEAEHRPLGVFECQLCALTAPYSYVGQRPPNTQSVVLLEESYTMKDPFASDDNRFLVLGSRCHVCSRLVCAGPVSAPRAAVAVILPPVAGTPHAWSRERGRVSLSQGWCAPQPFRVTVSLGSLMVTRRSGRGWFIEASWALIMDGACSQRRTGDRRSG</sequence>
<evidence type="ECO:0000256" key="2">
    <source>
        <dbReference type="ARBA" id="ARBA00014801"/>
    </source>
</evidence>
<comment type="similarity">
    <text evidence="1">Belongs to the CDPF1 family.</text>
</comment>
<dbReference type="PRINTS" id="PR01995">
    <property type="entry name" value="UPF0595"/>
</dbReference>
<accession>A0A7J8JCR9</accession>
<organism evidence="4 5">
    <name type="scientific">Rousettus aegyptiacus</name>
    <name type="common">Egyptian fruit bat</name>
    <name type="synonym">Pteropus aegyptiacus</name>
    <dbReference type="NCBI Taxonomy" id="9407"/>
    <lineage>
        <taxon>Eukaryota</taxon>
        <taxon>Metazoa</taxon>
        <taxon>Chordata</taxon>
        <taxon>Craniata</taxon>
        <taxon>Vertebrata</taxon>
        <taxon>Euteleostomi</taxon>
        <taxon>Mammalia</taxon>
        <taxon>Eutheria</taxon>
        <taxon>Laurasiatheria</taxon>
        <taxon>Chiroptera</taxon>
        <taxon>Yinpterochiroptera</taxon>
        <taxon>Pteropodoidea</taxon>
        <taxon>Pteropodidae</taxon>
        <taxon>Rousettinae</taxon>
        <taxon>Rousettus</taxon>
    </lineage>
</organism>
<proteinExistence type="inferred from homology"/>
<dbReference type="Proteomes" id="UP000593571">
    <property type="component" value="Unassembled WGS sequence"/>
</dbReference>
<dbReference type="AlphaFoldDB" id="A0A7J8JCR9"/>
<dbReference type="EMBL" id="JACASE010000002">
    <property type="protein sequence ID" value="KAF6494149.1"/>
    <property type="molecule type" value="Genomic_DNA"/>
</dbReference>
<keyword evidence="5" id="KW-1185">Reference proteome</keyword>
<dbReference type="Pfam" id="PF10170">
    <property type="entry name" value="C6_DPF"/>
    <property type="match status" value="1"/>
</dbReference>
<protein>
    <recommendedName>
        <fullName evidence="2">Cysteine-rich DPF motif domain-containing protein 1</fullName>
    </recommendedName>
</protein>
<dbReference type="PANTHER" id="PTHR31849:SF1">
    <property type="entry name" value="CYSTEINE-RICH DPF MOTIF DOMAIN-CONTAINING PROTEIN 1"/>
    <property type="match status" value="1"/>
</dbReference>
<feature type="domain" description="Cysteine-rich DPF motif" evidence="3">
    <location>
        <begin position="13"/>
        <end position="75"/>
    </location>
</feature>
<evidence type="ECO:0000313" key="4">
    <source>
        <dbReference type="EMBL" id="KAF6494149.1"/>
    </source>
</evidence>